<protein>
    <submittedName>
        <fullName evidence="2">DUF2726 domain-containing protein</fullName>
    </submittedName>
</protein>
<dbReference type="Pfam" id="PF10881">
    <property type="entry name" value="DUF2726"/>
    <property type="match status" value="1"/>
</dbReference>
<organism evidence="2 3">
    <name type="scientific">Acinetobacter variabilis</name>
    <dbReference type="NCBI Taxonomy" id="70346"/>
    <lineage>
        <taxon>Bacteria</taxon>
        <taxon>Pseudomonadati</taxon>
        <taxon>Pseudomonadota</taxon>
        <taxon>Gammaproteobacteria</taxon>
        <taxon>Moraxellales</taxon>
        <taxon>Moraxellaceae</taxon>
        <taxon>Acinetobacter</taxon>
    </lineage>
</organism>
<dbReference type="InterPro" id="IPR024402">
    <property type="entry name" value="DUF2726"/>
</dbReference>
<accession>A0A7T7WHQ7</accession>
<evidence type="ECO:0000313" key="2">
    <source>
        <dbReference type="EMBL" id="QQN87950.1"/>
    </source>
</evidence>
<reference evidence="2 3" key="1">
    <citation type="submission" date="2020-08" db="EMBL/GenBank/DDBJ databases">
        <title>Emergence of ISAba1-mediated novel tet(X) in Acinetobacter variabilis from a chicken farm.</title>
        <authorList>
            <person name="Peng K."/>
            <person name="Li R."/>
        </authorList>
    </citation>
    <scope>NUCLEOTIDE SEQUENCE [LARGE SCALE GENOMIC DNA]</scope>
    <source>
        <strain evidence="2 3">XM9F202-2</strain>
    </source>
</reference>
<evidence type="ECO:0000259" key="1">
    <source>
        <dbReference type="Pfam" id="PF10881"/>
    </source>
</evidence>
<dbReference type="Proteomes" id="UP000596079">
    <property type="component" value="Chromosome"/>
</dbReference>
<proteinExistence type="predicted"/>
<dbReference type="AlphaFoldDB" id="A0A7T7WHQ7"/>
<sequence length="182" mass="21469">MTTYMMIGSFLVFCVVLMAWKQLRNSPKPQDSALKQRAIFNPNEQLTFTRLKEVLPDYIVLAHVSYDALLTTKFGRTRHKYRDLIADFVILDQQYQIVAIVAVDDPVILKRPQQAQFQDALLTMAGYRVIRYEDVPEYYQLRGDFLREQEHSSKDQRFTAVNDLKKYHLYSDLERRKVKALN</sequence>
<evidence type="ECO:0000313" key="3">
    <source>
        <dbReference type="Proteomes" id="UP000596079"/>
    </source>
</evidence>
<feature type="domain" description="DUF2726" evidence="1">
    <location>
        <begin position="37"/>
        <end position="138"/>
    </location>
</feature>
<dbReference type="EMBL" id="CP060811">
    <property type="protein sequence ID" value="QQN87950.1"/>
    <property type="molecule type" value="Genomic_DNA"/>
</dbReference>
<gene>
    <name evidence="2" type="ORF">IAQ69_14115</name>
</gene>
<name>A0A7T7WHQ7_9GAMM</name>
<dbReference type="RefSeq" id="WP_179992225.1">
    <property type="nucleotide sequence ID" value="NZ_CP060811.1"/>
</dbReference>